<dbReference type="InterPro" id="IPR000741">
    <property type="entry name" value="FBA_I"/>
</dbReference>
<evidence type="ECO:0000313" key="8">
    <source>
        <dbReference type="Proteomes" id="UP000053586"/>
    </source>
</evidence>
<dbReference type="eggNOG" id="COG3588">
    <property type="taxonomic scope" value="Bacteria"/>
</dbReference>
<organism evidence="7 8">
    <name type="scientific">Glaciecola punicea ACAM 611</name>
    <dbReference type="NCBI Taxonomy" id="1121923"/>
    <lineage>
        <taxon>Bacteria</taxon>
        <taxon>Pseudomonadati</taxon>
        <taxon>Pseudomonadota</taxon>
        <taxon>Gammaproteobacteria</taxon>
        <taxon>Alteromonadales</taxon>
        <taxon>Alteromonadaceae</taxon>
        <taxon>Glaciecola</taxon>
    </lineage>
</organism>
<evidence type="ECO:0000313" key="7">
    <source>
        <dbReference type="EMBL" id="GAB56369.1"/>
    </source>
</evidence>
<dbReference type="Pfam" id="PF00274">
    <property type="entry name" value="Glycolytic"/>
    <property type="match status" value="1"/>
</dbReference>
<evidence type="ECO:0000256" key="5">
    <source>
        <dbReference type="ARBA" id="ARBA00023239"/>
    </source>
</evidence>
<dbReference type="GO" id="GO:0004332">
    <property type="term" value="F:fructose-bisphosphate aldolase activity"/>
    <property type="evidence" value="ECO:0007669"/>
    <property type="project" value="UniProtKB-EC"/>
</dbReference>
<sequence length="299" mass="32390">MTTAAQQAMLEKVKITVGFIAALDQSGGSTPKALGLYGIDESGYANDEEMFACVHAMRTRIITSPSFDGSRVLGAILFEDTLDRGIKGKSSARFLWENKQVVPFLKVDKGLADAENGAQIMKPMPELDALLAKARAQDVFGTKMRSVIKMAKQAGVDAVVAQQFEIGKQILAAGLMPIIEPEIDINSPEKAAAEGLLKASILAHLDSLNDDQMVMLKLTLPEHANFYADLINHPKVLKVLALSGGYSRDEANKRLSENKSMIASFSRALTQGLSAQLCEDDFNDELDHTIQTIYDASAT</sequence>
<dbReference type="PANTHER" id="PTHR11627">
    <property type="entry name" value="FRUCTOSE-BISPHOSPHATE ALDOLASE"/>
    <property type="match status" value="1"/>
</dbReference>
<evidence type="ECO:0000256" key="3">
    <source>
        <dbReference type="ARBA" id="ARBA00013068"/>
    </source>
</evidence>
<accession>H5TDJ2</accession>
<dbReference type="Proteomes" id="UP000053586">
    <property type="component" value="Unassembled WGS sequence"/>
</dbReference>
<dbReference type="OrthoDB" id="9793595at2"/>
<comment type="pathway">
    <text evidence="1">Carbohydrate degradation; glycolysis; D-glyceraldehyde 3-phosphate and glycerone phosphate from D-glucose: step 4/4.</text>
</comment>
<dbReference type="SUPFAM" id="SSF51569">
    <property type="entry name" value="Aldolase"/>
    <property type="match status" value="1"/>
</dbReference>
<evidence type="ECO:0000256" key="2">
    <source>
        <dbReference type="ARBA" id="ARBA00010387"/>
    </source>
</evidence>
<keyword evidence="8" id="KW-1185">Reference proteome</keyword>
<dbReference type="NCBIfam" id="NF003784">
    <property type="entry name" value="PRK05377.1"/>
    <property type="match status" value="1"/>
</dbReference>
<dbReference type="InterPro" id="IPR013785">
    <property type="entry name" value="Aldolase_TIM"/>
</dbReference>
<comment type="similarity">
    <text evidence="2">Belongs to the class I fructose-bisphosphate aldolase family.</text>
</comment>
<name>H5TDJ2_9ALTE</name>
<dbReference type="Gene3D" id="3.20.20.70">
    <property type="entry name" value="Aldolase class I"/>
    <property type="match status" value="1"/>
</dbReference>
<reference evidence="7 8" key="1">
    <citation type="journal article" date="2012" name="J. Bacteriol.">
        <title>Genome sequence of proteorhodopsin-containing sea ice bacterium Glaciecola punicea ACAM 611T.</title>
        <authorList>
            <person name="Qin Q.-L."/>
            <person name="Xie B.-B."/>
            <person name="Shu Y.-L."/>
            <person name="Rong J.-C."/>
            <person name="Zhao D.-L."/>
            <person name="Zhang X.-Y."/>
            <person name="Chen X.-L."/>
            <person name="Zhou B.-C."/>
            <person name="Zhanga Y.-Z."/>
        </authorList>
    </citation>
    <scope>NUCLEOTIDE SEQUENCE [LARGE SCALE GENOMIC DNA]</scope>
    <source>
        <strain evidence="7 8">ACAM 611</strain>
    </source>
</reference>
<evidence type="ECO:0000256" key="1">
    <source>
        <dbReference type="ARBA" id="ARBA00004714"/>
    </source>
</evidence>
<reference evidence="7 8" key="2">
    <citation type="journal article" date="2017" name="Antonie Van Leeuwenhoek">
        <title>Rhizobium rhizosphaerae sp. nov., a novel species isolated from rice rhizosphere.</title>
        <authorList>
            <person name="Zhao J.J."/>
            <person name="Zhang J."/>
            <person name="Zhang R.J."/>
            <person name="Zhang C.W."/>
            <person name="Yin H.Q."/>
            <person name="Zhang X.X."/>
        </authorList>
    </citation>
    <scope>NUCLEOTIDE SEQUENCE [LARGE SCALE GENOMIC DNA]</scope>
    <source>
        <strain evidence="7 8">ACAM 611</strain>
    </source>
</reference>
<dbReference type="EC" id="4.1.2.13" evidence="3"/>
<dbReference type="RefSeq" id="WP_006006449.1">
    <property type="nucleotide sequence ID" value="NZ_BAET01000028.1"/>
</dbReference>
<proteinExistence type="inferred from homology"/>
<dbReference type="UniPathway" id="UPA00109">
    <property type="reaction ID" value="UER00183"/>
</dbReference>
<protein>
    <recommendedName>
        <fullName evidence="3">fructose-bisphosphate aldolase</fullName>
        <ecNumber evidence="3">4.1.2.13</ecNumber>
    </recommendedName>
    <alternativeName>
        <fullName evidence="6">Fructose-bisphosphate aldolase class I</fullName>
    </alternativeName>
</protein>
<evidence type="ECO:0000256" key="4">
    <source>
        <dbReference type="ARBA" id="ARBA00023152"/>
    </source>
</evidence>
<dbReference type="GO" id="GO:0006096">
    <property type="term" value="P:glycolytic process"/>
    <property type="evidence" value="ECO:0007669"/>
    <property type="project" value="UniProtKB-UniPathway"/>
</dbReference>
<dbReference type="EMBL" id="BAET01000028">
    <property type="protein sequence ID" value="GAB56369.1"/>
    <property type="molecule type" value="Genomic_DNA"/>
</dbReference>
<keyword evidence="5" id="KW-0456">Lyase</keyword>
<keyword evidence="4" id="KW-0324">Glycolysis</keyword>
<dbReference type="STRING" id="56804.BAE46_05120"/>
<gene>
    <name evidence="7" type="primary">fda</name>
    <name evidence="7" type="ORF">GPUN_2254</name>
</gene>
<evidence type="ECO:0000256" key="6">
    <source>
        <dbReference type="ARBA" id="ARBA00029799"/>
    </source>
</evidence>
<comment type="caution">
    <text evidence="7">The sequence shown here is derived from an EMBL/GenBank/DDBJ whole genome shotgun (WGS) entry which is preliminary data.</text>
</comment>
<dbReference type="AlphaFoldDB" id="H5TDJ2"/>